<dbReference type="AlphaFoldDB" id="A0A7C3EJK7"/>
<dbReference type="EMBL" id="DSVL01000109">
    <property type="protein sequence ID" value="HFH28569.1"/>
    <property type="molecule type" value="Genomic_DNA"/>
</dbReference>
<accession>A0A7C3EJK7</accession>
<feature type="region of interest" description="Disordered" evidence="1">
    <location>
        <begin position="116"/>
        <end position="137"/>
    </location>
</feature>
<evidence type="ECO:0000256" key="2">
    <source>
        <dbReference type="SAM" id="SignalP"/>
    </source>
</evidence>
<organism evidence="3">
    <name type="scientific">Gracilinema caldarium</name>
    <dbReference type="NCBI Taxonomy" id="215591"/>
    <lineage>
        <taxon>Bacteria</taxon>
        <taxon>Pseudomonadati</taxon>
        <taxon>Spirochaetota</taxon>
        <taxon>Spirochaetia</taxon>
        <taxon>Spirochaetales</taxon>
        <taxon>Breznakiellaceae</taxon>
        <taxon>Gracilinema</taxon>
    </lineage>
</organism>
<protein>
    <submittedName>
        <fullName evidence="3">Uncharacterized protein</fullName>
    </submittedName>
</protein>
<evidence type="ECO:0000256" key="1">
    <source>
        <dbReference type="SAM" id="MobiDB-lite"/>
    </source>
</evidence>
<feature type="signal peptide" evidence="2">
    <location>
        <begin position="1"/>
        <end position="22"/>
    </location>
</feature>
<comment type="caution">
    <text evidence="3">The sequence shown here is derived from an EMBL/GenBank/DDBJ whole genome shotgun (WGS) entry which is preliminary data.</text>
</comment>
<feature type="chain" id="PRO_5028303084" evidence="2">
    <location>
        <begin position="23"/>
        <end position="137"/>
    </location>
</feature>
<sequence>MKHKMFSIITVYMLVLTALLNAQEAEPQKLLENLGQLFPSFAENQALQNEYEQQFRFQLLKGYTYQEIFAQFRQELALRFTAMEQNGEGANRSMEALRNLNMFKHEQKILIGSTSHGSSGFPMFGNNSMQKPGKPHR</sequence>
<name>A0A7C3EJK7_9SPIR</name>
<keyword evidence="2" id="KW-0732">Signal</keyword>
<gene>
    <name evidence="3" type="ORF">ENS59_03535</name>
</gene>
<proteinExistence type="predicted"/>
<reference evidence="3" key="1">
    <citation type="journal article" date="2020" name="mSystems">
        <title>Genome- and Community-Level Interaction Insights into Carbon Utilization and Element Cycling Functions of Hydrothermarchaeota in Hydrothermal Sediment.</title>
        <authorList>
            <person name="Zhou Z."/>
            <person name="Liu Y."/>
            <person name="Xu W."/>
            <person name="Pan J."/>
            <person name="Luo Z.H."/>
            <person name="Li M."/>
        </authorList>
    </citation>
    <scope>NUCLEOTIDE SEQUENCE [LARGE SCALE GENOMIC DNA]</scope>
    <source>
        <strain evidence="3">SpSt-503</strain>
    </source>
</reference>
<evidence type="ECO:0000313" key="3">
    <source>
        <dbReference type="EMBL" id="HFH28569.1"/>
    </source>
</evidence>